<dbReference type="EMBL" id="CP146240">
    <property type="protein sequence ID" value="WWS83828.1"/>
    <property type="molecule type" value="Genomic_DNA"/>
</dbReference>
<proteinExistence type="predicted"/>
<evidence type="ECO:0008006" key="3">
    <source>
        <dbReference type="Google" id="ProtNLM"/>
    </source>
</evidence>
<gene>
    <name evidence="1" type="ORF">V8Z62_11000</name>
</gene>
<name>A0ABZ2HR83_9MICO</name>
<feature type="non-terminal residue" evidence="1">
    <location>
        <position position="1"/>
    </location>
</feature>
<sequence>NIISDAVFTNKSTMTEAQIQSFFNSKVSRCLGGRDENNEPIVCLKDFRMNTVSRPGDQYCSGYSGAANESAARIIYRVAQACNINPQVLIVMLQKEQGLITHTWPSAWRYRIALGQGCPDTAPCDPNFIGFFHQIYGAARQMQIYMEGKWFQWYAPGRTWNILYNPNRSCGSSPVYVANKATSALYYYTPYQPNAAALRAGYGTGDGCSAYGNRNFYNYFTDWFGSTQGSR</sequence>
<feature type="non-terminal residue" evidence="1">
    <location>
        <position position="231"/>
    </location>
</feature>
<reference evidence="1 2" key="1">
    <citation type="submission" date="2024-02" db="EMBL/GenBank/DDBJ databases">
        <authorList>
            <person name="Alasadi S."/>
            <person name="Hussein S.A."/>
        </authorList>
    </citation>
    <scope>NUCLEOTIDE SEQUENCE [LARGE SCALE GENOMIC DNA]</scope>
    <source>
        <strain evidence="1 2">GJ_SRA_44_2022</strain>
    </source>
</reference>
<organism evidence="1 2">
    <name type="scientific">Microbacterium paraoxydans</name>
    <dbReference type="NCBI Taxonomy" id="199592"/>
    <lineage>
        <taxon>Bacteria</taxon>
        <taxon>Bacillati</taxon>
        <taxon>Actinomycetota</taxon>
        <taxon>Actinomycetes</taxon>
        <taxon>Micrococcales</taxon>
        <taxon>Microbacteriaceae</taxon>
        <taxon>Microbacterium</taxon>
    </lineage>
</organism>
<protein>
    <recommendedName>
        <fullName evidence="3">Hemagglutinin</fullName>
    </recommendedName>
</protein>
<dbReference type="Proteomes" id="UP001377573">
    <property type="component" value="Chromosome"/>
</dbReference>
<accession>A0ABZ2HR83</accession>
<keyword evidence="2" id="KW-1185">Reference proteome</keyword>
<evidence type="ECO:0000313" key="2">
    <source>
        <dbReference type="Proteomes" id="UP001377573"/>
    </source>
</evidence>
<evidence type="ECO:0000313" key="1">
    <source>
        <dbReference type="EMBL" id="WWS83828.1"/>
    </source>
</evidence>